<evidence type="ECO:0000256" key="1">
    <source>
        <dbReference type="SAM" id="MobiDB-lite"/>
    </source>
</evidence>
<dbReference type="AlphaFoldDB" id="L8GDF2"/>
<dbReference type="RefSeq" id="XP_004332907.1">
    <property type="nucleotide sequence ID" value="XM_004332859.1"/>
</dbReference>
<name>L8GDF2_ACACF</name>
<evidence type="ECO:0000313" key="2">
    <source>
        <dbReference type="EMBL" id="ELR10894.1"/>
    </source>
</evidence>
<dbReference type="EMBL" id="KB008171">
    <property type="protein sequence ID" value="ELR10894.1"/>
    <property type="molecule type" value="Genomic_DNA"/>
</dbReference>
<accession>L8GDF2</accession>
<feature type="compositionally biased region" description="Low complexity" evidence="1">
    <location>
        <begin position="39"/>
        <end position="51"/>
    </location>
</feature>
<feature type="compositionally biased region" description="Basic and acidic residues" evidence="1">
    <location>
        <begin position="20"/>
        <end position="30"/>
    </location>
</feature>
<keyword evidence="3" id="KW-1185">Reference proteome</keyword>
<sequence>MRIGGGRSSTDTRCSFSRGGETRSERENRKSSSTRAWPRVTSCTTSTSWTGSRRRTAAPRRGTRGRTAIRLRRQEATTTAWAKTACRCHPRCGTAASCSSGACRLEPSSRPCHTHTHTARTVPPSRTRALCATLVILRVQKFKEKNRLNALIFTALPQVS</sequence>
<dbReference type="VEuPathDB" id="AmoebaDB:ACA1_144950"/>
<reference evidence="2 3" key="1">
    <citation type="journal article" date="2013" name="Genome Biol.">
        <title>Genome of Acanthamoeba castellanii highlights extensive lateral gene transfer and early evolution of tyrosine kinase signaling.</title>
        <authorList>
            <person name="Clarke M."/>
            <person name="Lohan A.J."/>
            <person name="Liu B."/>
            <person name="Lagkouvardos I."/>
            <person name="Roy S."/>
            <person name="Zafar N."/>
            <person name="Bertelli C."/>
            <person name="Schilde C."/>
            <person name="Kianianmomeni A."/>
            <person name="Burglin T.R."/>
            <person name="Frech C."/>
            <person name="Turcotte B."/>
            <person name="Kopec K.O."/>
            <person name="Synnott J.M."/>
            <person name="Choo C."/>
            <person name="Paponov I."/>
            <person name="Finkler A."/>
            <person name="Soon Heng Tan C."/>
            <person name="Hutchins A.P."/>
            <person name="Weinmeier T."/>
            <person name="Rattei T."/>
            <person name="Chu J.S."/>
            <person name="Gimenez G."/>
            <person name="Irimia M."/>
            <person name="Rigden D.J."/>
            <person name="Fitzpatrick D.A."/>
            <person name="Lorenzo-Morales J."/>
            <person name="Bateman A."/>
            <person name="Chiu C.H."/>
            <person name="Tang P."/>
            <person name="Hegemann P."/>
            <person name="Fromm H."/>
            <person name="Raoult D."/>
            <person name="Greub G."/>
            <person name="Miranda-Saavedra D."/>
            <person name="Chen N."/>
            <person name="Nash P."/>
            <person name="Ginger M.L."/>
            <person name="Horn M."/>
            <person name="Schaap P."/>
            <person name="Caler L."/>
            <person name="Loftus B."/>
        </authorList>
    </citation>
    <scope>NUCLEOTIDE SEQUENCE [LARGE SCALE GENOMIC DNA]</scope>
    <source>
        <strain evidence="2 3">Neff</strain>
    </source>
</reference>
<dbReference type="GeneID" id="14911309"/>
<dbReference type="Proteomes" id="UP000011083">
    <property type="component" value="Unassembled WGS sequence"/>
</dbReference>
<gene>
    <name evidence="2" type="ORF">ACA1_144950</name>
</gene>
<dbReference type="KEGG" id="acan:ACA1_144950"/>
<evidence type="ECO:0000313" key="3">
    <source>
        <dbReference type="Proteomes" id="UP000011083"/>
    </source>
</evidence>
<feature type="compositionally biased region" description="Basic residues" evidence="1">
    <location>
        <begin position="52"/>
        <end position="65"/>
    </location>
</feature>
<organism evidence="2 3">
    <name type="scientific">Acanthamoeba castellanii (strain ATCC 30010 / Neff)</name>
    <dbReference type="NCBI Taxonomy" id="1257118"/>
    <lineage>
        <taxon>Eukaryota</taxon>
        <taxon>Amoebozoa</taxon>
        <taxon>Discosea</taxon>
        <taxon>Longamoebia</taxon>
        <taxon>Centramoebida</taxon>
        <taxon>Acanthamoebidae</taxon>
        <taxon>Acanthamoeba</taxon>
    </lineage>
</organism>
<proteinExistence type="predicted"/>
<feature type="region of interest" description="Disordered" evidence="1">
    <location>
        <begin position="1"/>
        <end position="65"/>
    </location>
</feature>
<protein>
    <submittedName>
        <fullName evidence="2">Uncharacterized protein</fullName>
    </submittedName>
</protein>